<comment type="similarity">
    <text evidence="2 4">Belongs to the enoyl-CoA hydratase/isomerase family.</text>
</comment>
<dbReference type="Pfam" id="PF00378">
    <property type="entry name" value="ECH_1"/>
    <property type="match status" value="1"/>
</dbReference>
<dbReference type="GO" id="GO:0004300">
    <property type="term" value="F:enoyl-CoA hydratase activity"/>
    <property type="evidence" value="ECO:0007669"/>
    <property type="project" value="UniProtKB-EC"/>
</dbReference>
<dbReference type="InterPro" id="IPR029045">
    <property type="entry name" value="ClpP/crotonase-like_dom_sf"/>
</dbReference>
<name>A0A0L6Z5F3_9CLOT</name>
<reference evidence="6" key="1">
    <citation type="submission" date="2015-08" db="EMBL/GenBank/DDBJ databases">
        <title>Genome sequence of the strict anaerobe Clostridium homopropionicum LuHBu1 (DSM 5847T).</title>
        <authorList>
            <person name="Poehlein A."/>
            <person name="Beck M."/>
            <person name="Schiel-Bengelsdorf B."/>
            <person name="Bengelsdorf F.R."/>
            <person name="Daniel R."/>
            <person name="Duerre P."/>
        </authorList>
    </citation>
    <scope>NUCLEOTIDE SEQUENCE [LARGE SCALE GENOMIC DNA]</scope>
    <source>
        <strain evidence="6">DSM 5847</strain>
    </source>
</reference>
<proteinExistence type="inferred from homology"/>
<dbReference type="PANTHER" id="PTHR11941:SF54">
    <property type="entry name" value="ENOYL-COA HYDRATASE, MITOCHONDRIAL"/>
    <property type="match status" value="1"/>
</dbReference>
<evidence type="ECO:0000313" key="5">
    <source>
        <dbReference type="EMBL" id="KOA18185.1"/>
    </source>
</evidence>
<dbReference type="InterPro" id="IPR014748">
    <property type="entry name" value="Enoyl-CoA_hydra_C"/>
</dbReference>
<dbReference type="AlphaFoldDB" id="A0A0L6Z5F3"/>
<keyword evidence="3 5" id="KW-0456">Lyase</keyword>
<protein>
    <submittedName>
        <fullName evidence="5">Putative enoyl-CoA hydratase echA8</fullName>
        <ecNumber evidence="5">4.2.1.17</ecNumber>
    </submittedName>
</protein>
<evidence type="ECO:0000256" key="1">
    <source>
        <dbReference type="ARBA" id="ARBA00005189"/>
    </source>
</evidence>
<comment type="caution">
    <text evidence="5">The sequence shown here is derived from an EMBL/GenBank/DDBJ whole genome shotgun (WGS) entry which is preliminary data.</text>
</comment>
<dbReference type="FunFam" id="3.90.226.10:FF:000009">
    <property type="entry name" value="Carnitinyl-CoA dehydratase"/>
    <property type="match status" value="1"/>
</dbReference>
<dbReference type="EMBL" id="LHUR01000042">
    <property type="protein sequence ID" value="KOA18185.1"/>
    <property type="molecule type" value="Genomic_DNA"/>
</dbReference>
<dbReference type="CDD" id="cd06558">
    <property type="entry name" value="crotonase-like"/>
    <property type="match status" value="1"/>
</dbReference>
<gene>
    <name evidence="5" type="primary">echA8_4</name>
    <name evidence="5" type="ORF">CLHOM_30630</name>
</gene>
<dbReference type="STRING" id="36844.SAMN04488501_101418"/>
<dbReference type="InterPro" id="IPR001753">
    <property type="entry name" value="Enoyl-CoA_hydra/iso"/>
</dbReference>
<dbReference type="PATRIC" id="fig|1121318.3.peg.3077"/>
<evidence type="ECO:0000313" key="6">
    <source>
        <dbReference type="Proteomes" id="UP000037043"/>
    </source>
</evidence>
<keyword evidence="6" id="KW-1185">Reference proteome</keyword>
<evidence type="ECO:0000256" key="4">
    <source>
        <dbReference type="RuleBase" id="RU003707"/>
    </source>
</evidence>
<evidence type="ECO:0000256" key="3">
    <source>
        <dbReference type="ARBA" id="ARBA00023239"/>
    </source>
</evidence>
<dbReference type="Gene3D" id="1.10.12.10">
    <property type="entry name" value="Lyase 2-enoyl-coa Hydratase, Chain A, domain 2"/>
    <property type="match status" value="1"/>
</dbReference>
<dbReference type="InterPro" id="IPR018376">
    <property type="entry name" value="Enoyl-CoA_hyd/isom_CS"/>
</dbReference>
<evidence type="ECO:0000256" key="2">
    <source>
        <dbReference type="ARBA" id="ARBA00005254"/>
    </source>
</evidence>
<organism evidence="5 6">
    <name type="scientific">Clostridium homopropionicum DSM 5847</name>
    <dbReference type="NCBI Taxonomy" id="1121318"/>
    <lineage>
        <taxon>Bacteria</taxon>
        <taxon>Bacillati</taxon>
        <taxon>Bacillota</taxon>
        <taxon>Clostridia</taxon>
        <taxon>Eubacteriales</taxon>
        <taxon>Clostridiaceae</taxon>
        <taxon>Clostridium</taxon>
    </lineage>
</organism>
<dbReference type="SUPFAM" id="SSF52096">
    <property type="entry name" value="ClpP/crotonase"/>
    <property type="match status" value="1"/>
</dbReference>
<dbReference type="PROSITE" id="PS00166">
    <property type="entry name" value="ENOYL_COA_HYDRATASE"/>
    <property type="match status" value="1"/>
</dbReference>
<dbReference type="EC" id="4.2.1.17" evidence="5"/>
<dbReference type="PANTHER" id="PTHR11941">
    <property type="entry name" value="ENOYL-COA HYDRATASE-RELATED"/>
    <property type="match status" value="1"/>
</dbReference>
<comment type="pathway">
    <text evidence="1">Lipid metabolism.</text>
</comment>
<dbReference type="GO" id="GO:0006635">
    <property type="term" value="P:fatty acid beta-oxidation"/>
    <property type="evidence" value="ECO:0007669"/>
    <property type="project" value="TreeGrafter"/>
</dbReference>
<accession>A0A0L6Z5F3</accession>
<dbReference type="Proteomes" id="UP000037043">
    <property type="component" value="Unassembled WGS sequence"/>
</dbReference>
<dbReference type="RefSeq" id="WP_052222536.1">
    <property type="nucleotide sequence ID" value="NZ_LHUR01000042.1"/>
</dbReference>
<dbReference type="Gene3D" id="3.90.226.10">
    <property type="entry name" value="2-enoyl-CoA Hydratase, Chain A, domain 1"/>
    <property type="match status" value="1"/>
</dbReference>
<sequence>MNFNKIILRQENNIAILSINRMDVLNAIDTDVLLELNKAMDYISENDNINVLIVTGNGEAFSSGADISQMINYSPEQGRSFIKKGQDLFRKIEVLEKPIIAAVNGFALGGGCELAMSCDIRIAGEDAKFGYPEVNLGIIPGFGGTQRLARLVGRGKAKELIYTGEMIDAKEAEKIGLVEKVVPRENLLEEALTIARKIASKGQIAIKYAKAVMNIGIETDIDTALEIERDAIGLCFASEEQKIRMANFLGMY</sequence>